<protein>
    <submittedName>
        <fullName evidence="6">ABC-2 type transport system ATP-binding protein</fullName>
    </submittedName>
</protein>
<dbReference type="InterPro" id="IPR003593">
    <property type="entry name" value="AAA+_ATPase"/>
</dbReference>
<keyword evidence="2" id="KW-0813">Transport</keyword>
<dbReference type="GO" id="GO:0016887">
    <property type="term" value="F:ATP hydrolysis activity"/>
    <property type="evidence" value="ECO:0007669"/>
    <property type="project" value="InterPro"/>
</dbReference>
<reference evidence="7" key="1">
    <citation type="submission" date="2016-11" db="EMBL/GenBank/DDBJ databases">
        <authorList>
            <person name="Varghese N."/>
            <person name="Submissions S."/>
        </authorList>
    </citation>
    <scope>NUCLEOTIDE SEQUENCE [LARGE SCALE GENOMIC DNA]</scope>
    <source>
        <strain evidence="7">DSM 15285</strain>
    </source>
</reference>
<dbReference type="PANTHER" id="PTHR42711">
    <property type="entry name" value="ABC TRANSPORTER ATP-BINDING PROTEIN"/>
    <property type="match status" value="1"/>
</dbReference>
<evidence type="ECO:0000259" key="5">
    <source>
        <dbReference type="PROSITE" id="PS50893"/>
    </source>
</evidence>
<dbReference type="InterPro" id="IPR017871">
    <property type="entry name" value="ABC_transporter-like_CS"/>
</dbReference>
<dbReference type="SMART" id="SM00382">
    <property type="entry name" value="AAA"/>
    <property type="match status" value="1"/>
</dbReference>
<feature type="domain" description="ABC transporter" evidence="5">
    <location>
        <begin position="9"/>
        <end position="239"/>
    </location>
</feature>
<evidence type="ECO:0000256" key="4">
    <source>
        <dbReference type="ARBA" id="ARBA00022840"/>
    </source>
</evidence>
<keyword evidence="7" id="KW-1185">Reference proteome</keyword>
<dbReference type="Pfam" id="PF00005">
    <property type="entry name" value="ABC_tran"/>
    <property type="match status" value="1"/>
</dbReference>
<evidence type="ECO:0000313" key="6">
    <source>
        <dbReference type="EMBL" id="SHH40355.1"/>
    </source>
</evidence>
<dbReference type="STRING" id="1123350.SAMN02744040_01850"/>
<comment type="similarity">
    <text evidence="1">Belongs to the ABC transporter superfamily.</text>
</comment>
<dbReference type="EMBL" id="FQXH01000022">
    <property type="protein sequence ID" value="SHH40355.1"/>
    <property type="molecule type" value="Genomic_DNA"/>
</dbReference>
<organism evidence="6 7">
    <name type="scientific">Tepidibacter thalassicus DSM 15285</name>
    <dbReference type="NCBI Taxonomy" id="1123350"/>
    <lineage>
        <taxon>Bacteria</taxon>
        <taxon>Bacillati</taxon>
        <taxon>Bacillota</taxon>
        <taxon>Clostridia</taxon>
        <taxon>Peptostreptococcales</taxon>
        <taxon>Peptostreptococcaceae</taxon>
        <taxon>Tepidibacter</taxon>
    </lineage>
</organism>
<proteinExistence type="inferred from homology"/>
<dbReference type="Gene3D" id="3.40.50.300">
    <property type="entry name" value="P-loop containing nucleotide triphosphate hydrolases"/>
    <property type="match status" value="1"/>
</dbReference>
<dbReference type="PROSITE" id="PS00211">
    <property type="entry name" value="ABC_TRANSPORTER_1"/>
    <property type="match status" value="1"/>
</dbReference>
<accession>A0A1M5SPG9</accession>
<dbReference type="InterPro" id="IPR027417">
    <property type="entry name" value="P-loop_NTPase"/>
</dbReference>
<keyword evidence="3" id="KW-0547">Nucleotide-binding</keyword>
<gene>
    <name evidence="6" type="ORF">SAMN02744040_01850</name>
</gene>
<dbReference type="PROSITE" id="PS50893">
    <property type="entry name" value="ABC_TRANSPORTER_2"/>
    <property type="match status" value="1"/>
</dbReference>
<dbReference type="InterPro" id="IPR050763">
    <property type="entry name" value="ABC_transporter_ATP-binding"/>
</dbReference>
<evidence type="ECO:0000256" key="2">
    <source>
        <dbReference type="ARBA" id="ARBA00022448"/>
    </source>
</evidence>
<evidence type="ECO:0000256" key="1">
    <source>
        <dbReference type="ARBA" id="ARBA00005417"/>
    </source>
</evidence>
<dbReference type="AlphaFoldDB" id="A0A1M5SPG9"/>
<dbReference type="PANTHER" id="PTHR42711:SF5">
    <property type="entry name" value="ABC TRANSPORTER ATP-BINDING PROTEIN NATA"/>
    <property type="match status" value="1"/>
</dbReference>
<sequence length="286" mass="32886">MGEKMSEIINIENVTKKYGDFIAVDKLNLNIKKGSFIGLLGPNGAGKTTLISILIGLLKPSDGKVFIMGQEMSRNNVFLKKQIGIVPQHINLDKDLTVKENLILAAKLFRIKGKEREIQIEKLLDYMDLKKVENRISRNLSGGMKRKLMIAKALIHDPEILFLDEPTVGVDLNARRKIWDTLKVMKNMGKTIILTTHYIEEAEHLCEKIALMDKGRIFYNDTSENLKSSLGKYTVEYFDEHKITKYKYFKNIEDAKIFSSSIEENFILREVSLEDVFYNFTNRKVT</sequence>
<evidence type="ECO:0000313" key="7">
    <source>
        <dbReference type="Proteomes" id="UP000242520"/>
    </source>
</evidence>
<keyword evidence="4 6" id="KW-0067">ATP-binding</keyword>
<name>A0A1M5SPG9_9FIRM</name>
<evidence type="ECO:0000256" key="3">
    <source>
        <dbReference type="ARBA" id="ARBA00022741"/>
    </source>
</evidence>
<dbReference type="GO" id="GO:0005524">
    <property type="term" value="F:ATP binding"/>
    <property type="evidence" value="ECO:0007669"/>
    <property type="project" value="UniProtKB-KW"/>
</dbReference>
<dbReference type="InterPro" id="IPR003439">
    <property type="entry name" value="ABC_transporter-like_ATP-bd"/>
</dbReference>
<dbReference type="Proteomes" id="UP000242520">
    <property type="component" value="Unassembled WGS sequence"/>
</dbReference>
<dbReference type="SUPFAM" id="SSF52540">
    <property type="entry name" value="P-loop containing nucleoside triphosphate hydrolases"/>
    <property type="match status" value="1"/>
</dbReference>